<organism evidence="3 4">
    <name type="scientific">Merluccius polli</name>
    <name type="common">Benguela hake</name>
    <name type="synonym">Merluccius cadenati</name>
    <dbReference type="NCBI Taxonomy" id="89951"/>
    <lineage>
        <taxon>Eukaryota</taxon>
        <taxon>Metazoa</taxon>
        <taxon>Chordata</taxon>
        <taxon>Craniata</taxon>
        <taxon>Vertebrata</taxon>
        <taxon>Euteleostomi</taxon>
        <taxon>Actinopterygii</taxon>
        <taxon>Neopterygii</taxon>
        <taxon>Teleostei</taxon>
        <taxon>Neoteleostei</taxon>
        <taxon>Acanthomorphata</taxon>
        <taxon>Zeiogadaria</taxon>
        <taxon>Gadariae</taxon>
        <taxon>Gadiformes</taxon>
        <taxon>Gadoidei</taxon>
        <taxon>Merlucciidae</taxon>
        <taxon>Merluccius</taxon>
    </lineage>
</organism>
<dbReference type="AlphaFoldDB" id="A0AA47LZG7"/>
<accession>A0AA47LZG7</accession>
<evidence type="ECO:0000259" key="2">
    <source>
        <dbReference type="Pfam" id="PF20499"/>
    </source>
</evidence>
<dbReference type="PANTHER" id="PTHR24401">
    <property type="entry name" value="SI:CH211-243P7.3-RELATED"/>
    <property type="match status" value="1"/>
</dbReference>
<dbReference type="Pfam" id="PF20499">
    <property type="entry name" value="DUF6729"/>
    <property type="match status" value="1"/>
</dbReference>
<dbReference type="Proteomes" id="UP001174136">
    <property type="component" value="Unassembled WGS sequence"/>
</dbReference>
<proteinExistence type="predicted"/>
<sequence length="1150" mass="129454">MTSKSHQAMGDDEWMRLAASGLWPADAGDRPAPRQKKWFDLFNKIQKARTDVEVEMNNTIPVQDQRWIASTLYHAGKLRSNLKLWYEPPAPSPIYHQAPTPDHFFSHRLMVWMPYHQWKVRVLCPTCGKQLTGYGVHQKVRKVLDIDSFYLLVTEILRCTVCHLTYLSTSQTVREQLDPPHQRMFRLILTQKYACDIRVIRLLRERTPGNSPTRLVKQLKENHGEEWLNRLAHYLEECASFVDRPSLFPVACQEPPEPIDVPTSRWVLSVYGRDIISRLDHIKATITSTFGSILKMDSSKKITKKLAGIGKGTAFWMTSVGNEIGQILISVLTAEEGAGLDLMVADLMKRYSQACVAPPKVLYVDCHCCVEAGQSKLQARFGQWPDLTIRLDIWHFMRRMSAGCTTDAHPLYATFMSCLSACIFEWDPEDIALLRRAVTEELRQEGVGVISVGLVDKHITKKDLAFYCRRRTRGEDTTFRLINQLLQELMGDKGRDLLGVPLLDRVRMEHIWRVQQRHVKCIQDVPGIPLYTETGTTTRGGIVLTRYRCARGTTSLESFHLHLQRFIPGTSANSLNFQLYLLEGLSRWNQDRAAASVTSRPSALLINAGDVVHSINTNSLKVFGRKYVSFQPPAKYTGELIGVDYLLRQTGQPLQEVNPDSEDTENLLEDLVEEGGEEDKGFQEDDTLDPTISGASCITVSTDQLVSSIQSASCTQPPSHHAVQLAVQPSSQLSVQPSSQLSVQPSSQLSVQPSSQLAVQPSSQLAVQPFSVFAVQPSSQLPVQPSTIAPIYLLTDDKLYVYQVDEHGMPGIDRVDSLAEYLVELRTQTSMTLSNQQVSTITALWQDLLDFDKQRVVFAARHQEKLNTRQFRSLKKRAEFTLGVDSLKRSAIASTAPLAQWPDCCRVVEAIFVRLCDVHNHPKKMGKAVSLTRWSLILQDYRRIRYLILNNGAVMRDTSLQLVEVNQNTLKQWHNCKVEKQDERLVLQGINLPCRIPVAVEVLPPAIVRPAVAPQQPGDKQHTYSLPQSTAGQAITKREFTAVPSNAPAAVPPKRQLLPKPTTLRPAQLFVFVPTPTQHSLSQVPGTTSSPATTSAPKRKYVKKVQANTCRKCGQYRTAETGHSQYKGTIYCPSSEMVSKDEWLEAMRRK</sequence>
<reference evidence="3" key="1">
    <citation type="journal article" date="2023" name="Front. Mar. Sci.">
        <title>A new Merluccius polli reference genome to investigate the effects of global change in West African waters.</title>
        <authorList>
            <person name="Mateo J.L."/>
            <person name="Blanco-Fernandez C."/>
            <person name="Garcia-Vazquez E."/>
            <person name="Machado-Schiaffino G."/>
        </authorList>
    </citation>
    <scope>NUCLEOTIDE SEQUENCE</scope>
    <source>
        <strain evidence="3">C29</strain>
        <tissue evidence="3">Fin</tissue>
    </source>
</reference>
<gene>
    <name evidence="3" type="ORF">N1851_034476</name>
</gene>
<name>A0AA47LZG7_MERPO</name>
<evidence type="ECO:0000313" key="3">
    <source>
        <dbReference type="EMBL" id="KAK0130840.1"/>
    </source>
</evidence>
<evidence type="ECO:0000313" key="4">
    <source>
        <dbReference type="Proteomes" id="UP001174136"/>
    </source>
</evidence>
<feature type="domain" description="DUF6729" evidence="2">
    <location>
        <begin position="57"/>
        <end position="276"/>
    </location>
</feature>
<keyword evidence="4" id="KW-1185">Reference proteome</keyword>
<feature type="compositionally biased region" description="Low complexity" evidence="1">
    <location>
        <begin position="1087"/>
        <end position="1096"/>
    </location>
</feature>
<dbReference type="EMBL" id="JAOPHQ010006611">
    <property type="protein sequence ID" value="KAK0130840.1"/>
    <property type="molecule type" value="Genomic_DNA"/>
</dbReference>
<protein>
    <recommendedName>
        <fullName evidence="2">DUF6729 domain-containing protein</fullName>
    </recommendedName>
</protein>
<evidence type="ECO:0000256" key="1">
    <source>
        <dbReference type="SAM" id="MobiDB-lite"/>
    </source>
</evidence>
<dbReference type="PANTHER" id="PTHR24401:SF29">
    <property type="entry name" value="SI:CH211-243P7.3-RELATED"/>
    <property type="match status" value="1"/>
</dbReference>
<dbReference type="InterPro" id="IPR046616">
    <property type="entry name" value="DUF6729"/>
</dbReference>
<comment type="caution">
    <text evidence="3">The sequence shown here is derived from an EMBL/GenBank/DDBJ whole genome shotgun (WGS) entry which is preliminary data.</text>
</comment>
<feature type="region of interest" description="Disordered" evidence="1">
    <location>
        <begin position="1080"/>
        <end position="1100"/>
    </location>
</feature>